<proteinExistence type="predicted"/>
<dbReference type="Proteomes" id="UP001185092">
    <property type="component" value="Unassembled WGS sequence"/>
</dbReference>
<name>A0AAE4BQX2_9BACT</name>
<gene>
    <name evidence="1" type="ORF">HNQ88_001022</name>
</gene>
<evidence type="ECO:0000313" key="2">
    <source>
        <dbReference type="Proteomes" id="UP001185092"/>
    </source>
</evidence>
<evidence type="ECO:0000313" key="1">
    <source>
        <dbReference type="EMBL" id="MDR6238046.1"/>
    </source>
</evidence>
<comment type="caution">
    <text evidence="1">The sequence shown here is derived from an EMBL/GenBank/DDBJ whole genome shotgun (WGS) entry which is preliminary data.</text>
</comment>
<protein>
    <submittedName>
        <fullName evidence="1">Uncharacterized protein</fullName>
    </submittedName>
</protein>
<organism evidence="1 2">
    <name type="scientific">Aureibacter tunicatorum</name>
    <dbReference type="NCBI Taxonomy" id="866807"/>
    <lineage>
        <taxon>Bacteria</taxon>
        <taxon>Pseudomonadati</taxon>
        <taxon>Bacteroidota</taxon>
        <taxon>Cytophagia</taxon>
        <taxon>Cytophagales</taxon>
        <taxon>Persicobacteraceae</taxon>
        <taxon>Aureibacter</taxon>
    </lineage>
</organism>
<reference evidence="1" key="1">
    <citation type="submission" date="2023-07" db="EMBL/GenBank/DDBJ databases">
        <title>Genomic Encyclopedia of Type Strains, Phase IV (KMG-IV): sequencing the most valuable type-strain genomes for metagenomic binning, comparative biology and taxonomic classification.</title>
        <authorList>
            <person name="Goeker M."/>
        </authorList>
    </citation>
    <scope>NUCLEOTIDE SEQUENCE</scope>
    <source>
        <strain evidence="1">DSM 26174</strain>
    </source>
</reference>
<keyword evidence="2" id="KW-1185">Reference proteome</keyword>
<accession>A0AAE4BQX2</accession>
<dbReference type="AlphaFoldDB" id="A0AAE4BQX2"/>
<sequence>MHKLYYSYQSGPCEEDRAIYFRHKKRVNLLDYP</sequence>
<dbReference type="EMBL" id="JAVDQD010000001">
    <property type="protein sequence ID" value="MDR6238046.1"/>
    <property type="molecule type" value="Genomic_DNA"/>
</dbReference>